<proteinExistence type="predicted"/>
<gene>
    <name evidence="2" type="ORF">GCL60_13315</name>
</gene>
<dbReference type="GO" id="GO:0097367">
    <property type="term" value="F:carbohydrate derivative binding"/>
    <property type="evidence" value="ECO:0007669"/>
    <property type="project" value="InterPro"/>
</dbReference>
<sequence>MNQKNFNINKPSEWMNCLSTVLNKVETKIEGNISSFDESYLYCLNLFEKVKASGNRVWWVGNGGSAAMCSHLSQDLMNKLKIKSLFLNDPALITCMANDFGYENVYSKPLNLMAEPNDILIAISSSGNSQNILSCVQLAKSKDMKVISLSGFSNENKLWNTYSDISFYLNSQLYGIVEVGHEALIHAIIETIFINQKL</sequence>
<dbReference type="Pfam" id="PF13580">
    <property type="entry name" value="SIS_2"/>
    <property type="match status" value="1"/>
</dbReference>
<accession>A0A6N6VNT3</accession>
<reference evidence="2 3" key="1">
    <citation type="submission" date="2019-10" db="EMBL/GenBank/DDBJ databases">
        <title>New species of Slilvanegrellaceae.</title>
        <authorList>
            <person name="Pitt A."/>
            <person name="Hahn M.W."/>
        </authorList>
    </citation>
    <scope>NUCLEOTIDE SEQUENCE [LARGE SCALE GENOMIC DNA]</scope>
    <source>
        <strain evidence="2 3">SP-Ram-0.45-NSY-1</strain>
    </source>
</reference>
<keyword evidence="3" id="KW-1185">Reference proteome</keyword>
<dbReference type="InterPro" id="IPR050099">
    <property type="entry name" value="SIS_GmhA/DiaA_subfam"/>
</dbReference>
<dbReference type="AlphaFoldDB" id="A0A6N6VNT3"/>
<dbReference type="EMBL" id="WFLM01000005">
    <property type="protein sequence ID" value="KAB8036818.1"/>
    <property type="molecule type" value="Genomic_DNA"/>
</dbReference>
<evidence type="ECO:0000313" key="2">
    <source>
        <dbReference type="EMBL" id="KAB8036818.1"/>
    </source>
</evidence>
<dbReference type="SUPFAM" id="SSF53697">
    <property type="entry name" value="SIS domain"/>
    <property type="match status" value="1"/>
</dbReference>
<dbReference type="GO" id="GO:1901135">
    <property type="term" value="P:carbohydrate derivative metabolic process"/>
    <property type="evidence" value="ECO:0007669"/>
    <property type="project" value="InterPro"/>
</dbReference>
<feature type="domain" description="SIS" evidence="1">
    <location>
        <begin position="46"/>
        <end position="198"/>
    </location>
</feature>
<comment type="caution">
    <text evidence="2">The sequence shown here is derived from an EMBL/GenBank/DDBJ whole genome shotgun (WGS) entry which is preliminary data.</text>
</comment>
<name>A0A6N6VNT3_9BACT</name>
<evidence type="ECO:0000313" key="3">
    <source>
        <dbReference type="Proteomes" id="UP000437748"/>
    </source>
</evidence>
<dbReference type="PANTHER" id="PTHR30390">
    <property type="entry name" value="SEDOHEPTULOSE 7-PHOSPHATE ISOMERASE / DNAA INITIATOR-ASSOCIATING FACTOR FOR REPLICATION INITIATION"/>
    <property type="match status" value="1"/>
</dbReference>
<protein>
    <submittedName>
        <fullName evidence="2">SIS domain-containing protein</fullName>
    </submittedName>
</protein>
<dbReference type="Gene3D" id="3.40.50.10490">
    <property type="entry name" value="Glucose-6-phosphate isomerase like protein, domain 1"/>
    <property type="match status" value="1"/>
</dbReference>
<dbReference type="PANTHER" id="PTHR30390:SF7">
    <property type="entry name" value="PHOSPHOHEPTOSE ISOMERASE"/>
    <property type="match status" value="1"/>
</dbReference>
<dbReference type="InterPro" id="IPR001347">
    <property type="entry name" value="SIS_dom"/>
</dbReference>
<dbReference type="PROSITE" id="PS51464">
    <property type="entry name" value="SIS"/>
    <property type="match status" value="1"/>
</dbReference>
<dbReference type="InterPro" id="IPR035461">
    <property type="entry name" value="GmhA/DiaA"/>
</dbReference>
<organism evidence="2 3">
    <name type="scientific">Silvanigrella paludirubra</name>
    <dbReference type="NCBI Taxonomy" id="2499159"/>
    <lineage>
        <taxon>Bacteria</taxon>
        <taxon>Pseudomonadati</taxon>
        <taxon>Bdellovibrionota</taxon>
        <taxon>Oligoflexia</taxon>
        <taxon>Silvanigrellales</taxon>
        <taxon>Silvanigrellaceae</taxon>
        <taxon>Silvanigrella</taxon>
    </lineage>
</organism>
<dbReference type="CDD" id="cd05006">
    <property type="entry name" value="SIS_GmhA"/>
    <property type="match status" value="1"/>
</dbReference>
<dbReference type="InterPro" id="IPR046348">
    <property type="entry name" value="SIS_dom_sf"/>
</dbReference>
<dbReference type="Proteomes" id="UP000437748">
    <property type="component" value="Unassembled WGS sequence"/>
</dbReference>
<dbReference type="OrthoDB" id="9810929at2"/>
<evidence type="ECO:0000259" key="1">
    <source>
        <dbReference type="PROSITE" id="PS51464"/>
    </source>
</evidence>
<dbReference type="RefSeq" id="WP_153421233.1">
    <property type="nucleotide sequence ID" value="NZ_WFLM01000005.1"/>
</dbReference>